<dbReference type="SUPFAM" id="SSF46785">
    <property type="entry name" value="Winged helix' DNA-binding domain"/>
    <property type="match status" value="1"/>
</dbReference>
<name>A0A443JG44_9RHOB</name>
<dbReference type="Pfam" id="PF03466">
    <property type="entry name" value="LysR_substrate"/>
    <property type="match status" value="1"/>
</dbReference>
<dbReference type="EMBL" id="SAUZ01000015">
    <property type="protein sequence ID" value="RWR19556.1"/>
    <property type="molecule type" value="Genomic_DNA"/>
</dbReference>
<dbReference type="InterPro" id="IPR000847">
    <property type="entry name" value="LysR_HTH_N"/>
</dbReference>
<dbReference type="GO" id="GO:0043565">
    <property type="term" value="F:sequence-specific DNA binding"/>
    <property type="evidence" value="ECO:0007669"/>
    <property type="project" value="TreeGrafter"/>
</dbReference>
<keyword evidence="2" id="KW-0805">Transcription regulation</keyword>
<evidence type="ECO:0000256" key="2">
    <source>
        <dbReference type="ARBA" id="ARBA00023015"/>
    </source>
</evidence>
<keyword evidence="3" id="KW-0238">DNA-binding</keyword>
<dbReference type="Gene3D" id="1.10.10.10">
    <property type="entry name" value="Winged helix-like DNA-binding domain superfamily/Winged helix DNA-binding domain"/>
    <property type="match status" value="1"/>
</dbReference>
<evidence type="ECO:0000313" key="6">
    <source>
        <dbReference type="EMBL" id="RWR19556.1"/>
    </source>
</evidence>
<reference evidence="6 7" key="1">
    <citation type="submission" date="2019-01" db="EMBL/GenBank/DDBJ databases">
        <title>Sinorhodobacter populi sp. nov. isolated from the symptomatic bark tissue of Populus euramericana canker.</title>
        <authorList>
            <person name="Xu G."/>
        </authorList>
    </citation>
    <scope>NUCLEOTIDE SEQUENCE [LARGE SCALE GENOMIC DNA]</scope>
    <source>
        <strain evidence="6 7">SK2B-1</strain>
    </source>
</reference>
<keyword evidence="4" id="KW-0804">Transcription</keyword>
<dbReference type="GO" id="GO:0006351">
    <property type="term" value="P:DNA-templated transcription"/>
    <property type="evidence" value="ECO:0007669"/>
    <property type="project" value="TreeGrafter"/>
</dbReference>
<comment type="similarity">
    <text evidence="1">Belongs to the LysR transcriptional regulatory family.</text>
</comment>
<dbReference type="FunFam" id="3.40.190.290:FF:000001">
    <property type="entry name" value="Transcriptional regulator, LysR family"/>
    <property type="match status" value="1"/>
</dbReference>
<dbReference type="CDD" id="cd08422">
    <property type="entry name" value="PBP2_CrgA_like"/>
    <property type="match status" value="1"/>
</dbReference>
<dbReference type="RefSeq" id="WP_128209313.1">
    <property type="nucleotide sequence ID" value="NZ_JBHRSO010000063.1"/>
</dbReference>
<protein>
    <submittedName>
        <fullName evidence="6">LysR family transcriptional regulator</fullName>
    </submittedName>
</protein>
<dbReference type="Proteomes" id="UP000284476">
    <property type="component" value="Unassembled WGS sequence"/>
</dbReference>
<gene>
    <name evidence="6" type="ORF">D2T30_13665</name>
</gene>
<dbReference type="GO" id="GO:0003700">
    <property type="term" value="F:DNA-binding transcription factor activity"/>
    <property type="evidence" value="ECO:0007669"/>
    <property type="project" value="InterPro"/>
</dbReference>
<comment type="caution">
    <text evidence="6">The sequence shown here is derived from an EMBL/GenBank/DDBJ whole genome shotgun (WGS) entry which is preliminary data.</text>
</comment>
<dbReference type="SUPFAM" id="SSF53850">
    <property type="entry name" value="Periplasmic binding protein-like II"/>
    <property type="match status" value="1"/>
</dbReference>
<feature type="domain" description="HTH lysR-type" evidence="5">
    <location>
        <begin position="4"/>
        <end position="61"/>
    </location>
</feature>
<evidence type="ECO:0000256" key="3">
    <source>
        <dbReference type="ARBA" id="ARBA00023125"/>
    </source>
</evidence>
<sequence length="312" mass="33497">MDGTDFDQIAAFLATVEHAGFTAAGTALSRDGSLVSRRVTALEKRLGVRLLERTTRRVALTEAGEAYYQRMRKAVQAMGEIDTDAVDAAGSVRGTLRLSLPATFGRMWIAPILPVFLRQHPGLAVEARYEDRYVDLVAESFDVAVRIGELADSRLIARKLAPASRLLCASPDYLAERGMPAHPSDLANHDCIGFSRLASHPIWHLGDDGKTVAIRISGPLVTDDATSLLQAAVAGVGIAMVSDWLAGPELKSGRLVPVLPGHPVATPEGIYLVHPSAKLVPAKTRVFIDGLVEAFVSPPWLAHTAHLDHNPS</sequence>
<evidence type="ECO:0000256" key="1">
    <source>
        <dbReference type="ARBA" id="ARBA00009437"/>
    </source>
</evidence>
<dbReference type="FunFam" id="1.10.10.10:FF:000001">
    <property type="entry name" value="LysR family transcriptional regulator"/>
    <property type="match status" value="1"/>
</dbReference>
<dbReference type="InterPro" id="IPR058163">
    <property type="entry name" value="LysR-type_TF_proteobact-type"/>
</dbReference>
<dbReference type="InterPro" id="IPR005119">
    <property type="entry name" value="LysR_subst-bd"/>
</dbReference>
<dbReference type="Gene3D" id="3.40.190.290">
    <property type="match status" value="1"/>
</dbReference>
<evidence type="ECO:0000256" key="4">
    <source>
        <dbReference type="ARBA" id="ARBA00023163"/>
    </source>
</evidence>
<evidence type="ECO:0000313" key="7">
    <source>
        <dbReference type="Proteomes" id="UP000284476"/>
    </source>
</evidence>
<dbReference type="PANTHER" id="PTHR30537">
    <property type="entry name" value="HTH-TYPE TRANSCRIPTIONAL REGULATOR"/>
    <property type="match status" value="1"/>
</dbReference>
<dbReference type="Pfam" id="PF00126">
    <property type="entry name" value="HTH_1"/>
    <property type="match status" value="1"/>
</dbReference>
<evidence type="ECO:0000259" key="5">
    <source>
        <dbReference type="PROSITE" id="PS50931"/>
    </source>
</evidence>
<dbReference type="InterPro" id="IPR036388">
    <property type="entry name" value="WH-like_DNA-bd_sf"/>
</dbReference>
<dbReference type="InterPro" id="IPR036390">
    <property type="entry name" value="WH_DNA-bd_sf"/>
</dbReference>
<dbReference type="PANTHER" id="PTHR30537:SF5">
    <property type="entry name" value="HTH-TYPE TRANSCRIPTIONAL ACTIVATOR TTDR-RELATED"/>
    <property type="match status" value="1"/>
</dbReference>
<dbReference type="AlphaFoldDB" id="A0A443JG44"/>
<organism evidence="6 7">
    <name type="scientific">Paenirhodobacter populi</name>
    <dbReference type="NCBI Taxonomy" id="2306993"/>
    <lineage>
        <taxon>Bacteria</taxon>
        <taxon>Pseudomonadati</taxon>
        <taxon>Pseudomonadota</taxon>
        <taxon>Alphaproteobacteria</taxon>
        <taxon>Rhodobacterales</taxon>
        <taxon>Rhodobacter group</taxon>
        <taxon>Paenirhodobacter</taxon>
    </lineage>
</organism>
<proteinExistence type="inferred from homology"/>
<dbReference type="PROSITE" id="PS50931">
    <property type="entry name" value="HTH_LYSR"/>
    <property type="match status" value="1"/>
</dbReference>
<accession>A0A443JG44</accession>